<dbReference type="AlphaFoldDB" id="A0A414PYY8"/>
<dbReference type="GO" id="GO:1904680">
    <property type="term" value="F:peptide transmembrane transporter activity"/>
    <property type="evidence" value="ECO:0007669"/>
    <property type="project" value="TreeGrafter"/>
</dbReference>
<dbReference type="EMBL" id="QRHL01000003">
    <property type="protein sequence ID" value="RHF73779.1"/>
    <property type="molecule type" value="Genomic_DNA"/>
</dbReference>
<sequence length="521" mass="58701">MENKRVKQIIAGAVIIGAVLFMGMKSSKEEKKIENRGETILENKDRVTIAVKADAKTLDPQRTIDTSSNKPIQMMFNGLLVFDKDLNIQPCLAESWENVDDCNVIFHLRKGVKFHNGDEMTAEDVKFTLDRARKSNQTGYLFAPITEVSVVDKYTVKVTTDKPFGPLMTNLAQTQASIVCKRAVEEVGEENFFKSPVGTGQYKFKDWIPGDRIVMEAFDNSFQGKPQVREITLRIITEVSNRMIALETGEADIAFDIGIMDKEAVKNNDEMEFLEISSPSSLYLGFDQTNPIFTDKRVREAIAYAVDKDILVNTVFQGSAVVADSPMPSSCVDHITPAKQYSQNIEKAKQLLAEAGYPNGFDIELWVNDDGARVDMCVIMQEQLRNIGINAEIKIWEWGAYVTRTAQPKKQLYLLSWNSTSDGDAALYALFHSSQKGLSGNRSYFENTDVDKALDTGRYSVDKTVRSEAYAQAQNILQEELPHYTLVYPMLNVAVRKNVKNVVFRNDGYIDIRNMYAVKKN</sequence>
<dbReference type="SUPFAM" id="SSF53850">
    <property type="entry name" value="Periplasmic binding protein-like II"/>
    <property type="match status" value="1"/>
</dbReference>
<reference evidence="5 6" key="1">
    <citation type="submission" date="2018-08" db="EMBL/GenBank/DDBJ databases">
        <title>A genome reference for cultivated species of the human gut microbiota.</title>
        <authorList>
            <person name="Zou Y."/>
            <person name="Xue W."/>
            <person name="Luo G."/>
        </authorList>
    </citation>
    <scope>NUCLEOTIDE SEQUENCE [LARGE SCALE GENOMIC DNA]</scope>
    <source>
        <strain evidence="5 6">AM25-1</strain>
    </source>
</reference>
<keyword evidence="2" id="KW-0813">Transport</keyword>
<dbReference type="Proteomes" id="UP000284676">
    <property type="component" value="Unassembled WGS sequence"/>
</dbReference>
<dbReference type="RefSeq" id="WP_118234073.1">
    <property type="nucleotide sequence ID" value="NZ_QRHL01000003.1"/>
</dbReference>
<proteinExistence type="inferred from homology"/>
<dbReference type="InterPro" id="IPR039424">
    <property type="entry name" value="SBP_5"/>
</dbReference>
<organism evidence="5 6">
    <name type="scientific">Fusobacterium mortiferum</name>
    <dbReference type="NCBI Taxonomy" id="850"/>
    <lineage>
        <taxon>Bacteria</taxon>
        <taxon>Fusobacteriati</taxon>
        <taxon>Fusobacteriota</taxon>
        <taxon>Fusobacteriia</taxon>
        <taxon>Fusobacteriales</taxon>
        <taxon>Fusobacteriaceae</taxon>
        <taxon>Fusobacterium</taxon>
    </lineage>
</organism>
<keyword evidence="3" id="KW-0732">Signal</keyword>
<dbReference type="GO" id="GO:0042597">
    <property type="term" value="C:periplasmic space"/>
    <property type="evidence" value="ECO:0007669"/>
    <property type="project" value="UniProtKB-ARBA"/>
</dbReference>
<evidence type="ECO:0000313" key="5">
    <source>
        <dbReference type="EMBL" id="RHF73779.1"/>
    </source>
</evidence>
<feature type="domain" description="Solute-binding protein family 5" evidence="4">
    <location>
        <begin position="88"/>
        <end position="436"/>
    </location>
</feature>
<evidence type="ECO:0000313" key="6">
    <source>
        <dbReference type="Proteomes" id="UP000284676"/>
    </source>
</evidence>
<dbReference type="GO" id="GO:0015833">
    <property type="term" value="P:peptide transport"/>
    <property type="evidence" value="ECO:0007669"/>
    <property type="project" value="TreeGrafter"/>
</dbReference>
<name>A0A414PYY8_FUSMR</name>
<dbReference type="GO" id="GO:0043190">
    <property type="term" value="C:ATP-binding cassette (ABC) transporter complex"/>
    <property type="evidence" value="ECO:0007669"/>
    <property type="project" value="InterPro"/>
</dbReference>
<dbReference type="Pfam" id="PF00496">
    <property type="entry name" value="SBP_bac_5"/>
    <property type="match status" value="1"/>
</dbReference>
<evidence type="ECO:0000256" key="1">
    <source>
        <dbReference type="ARBA" id="ARBA00005695"/>
    </source>
</evidence>
<dbReference type="PANTHER" id="PTHR30290">
    <property type="entry name" value="PERIPLASMIC BINDING COMPONENT OF ABC TRANSPORTER"/>
    <property type="match status" value="1"/>
</dbReference>
<dbReference type="PIRSF" id="PIRSF002741">
    <property type="entry name" value="MppA"/>
    <property type="match status" value="1"/>
</dbReference>
<comment type="similarity">
    <text evidence="1">Belongs to the bacterial solute-binding protein 5 family.</text>
</comment>
<gene>
    <name evidence="5" type="ORF">DW663_03060</name>
</gene>
<dbReference type="Gene3D" id="3.40.190.10">
    <property type="entry name" value="Periplasmic binding protein-like II"/>
    <property type="match status" value="1"/>
</dbReference>
<evidence type="ECO:0000259" key="4">
    <source>
        <dbReference type="Pfam" id="PF00496"/>
    </source>
</evidence>
<dbReference type="InterPro" id="IPR000914">
    <property type="entry name" value="SBP_5_dom"/>
</dbReference>
<dbReference type="GO" id="GO:0003677">
    <property type="term" value="F:DNA binding"/>
    <property type="evidence" value="ECO:0007669"/>
    <property type="project" value="UniProtKB-KW"/>
</dbReference>
<comment type="caution">
    <text evidence="5">The sequence shown here is derived from an EMBL/GenBank/DDBJ whole genome shotgun (WGS) entry which is preliminary data.</text>
</comment>
<dbReference type="InterPro" id="IPR030678">
    <property type="entry name" value="Peptide/Ni-bd"/>
</dbReference>
<dbReference type="Gene3D" id="3.10.105.10">
    <property type="entry name" value="Dipeptide-binding Protein, Domain 3"/>
    <property type="match status" value="1"/>
</dbReference>
<evidence type="ECO:0000256" key="2">
    <source>
        <dbReference type="ARBA" id="ARBA00022448"/>
    </source>
</evidence>
<dbReference type="PANTHER" id="PTHR30290:SF9">
    <property type="entry name" value="OLIGOPEPTIDE-BINDING PROTEIN APPA"/>
    <property type="match status" value="1"/>
</dbReference>
<accession>A0A414PYY8</accession>
<dbReference type="Gene3D" id="3.90.76.10">
    <property type="entry name" value="Dipeptide-binding Protein, Domain 1"/>
    <property type="match status" value="1"/>
</dbReference>
<protein>
    <submittedName>
        <fullName evidence="5">DNA-binding protein</fullName>
    </submittedName>
</protein>
<keyword evidence="5" id="KW-0238">DNA-binding</keyword>
<evidence type="ECO:0000256" key="3">
    <source>
        <dbReference type="ARBA" id="ARBA00022729"/>
    </source>
</evidence>